<dbReference type="Proteomes" id="UP000483094">
    <property type="component" value="Unassembled WGS sequence"/>
</dbReference>
<protein>
    <submittedName>
        <fullName evidence="3">PolC-type DNA polymerase III</fullName>
    </submittedName>
</protein>
<proteinExistence type="predicted"/>
<dbReference type="InterPro" id="IPR028112">
    <property type="entry name" value="DNA_PolC-type_N_I"/>
</dbReference>
<accession>A0A6G2D9Y6</accession>
<gene>
    <name evidence="3" type="ORF">GM540_03765</name>
</gene>
<dbReference type="AlphaFoldDB" id="A0A6G2D9Y6"/>
<feature type="domain" description="DNA polymerase III PolC-like N-terminal" evidence="1">
    <location>
        <begin position="93"/>
        <end position="206"/>
    </location>
</feature>
<evidence type="ECO:0000259" key="1">
    <source>
        <dbReference type="Pfam" id="PF11490"/>
    </source>
</evidence>
<reference evidence="3 4" key="1">
    <citation type="submission" date="2019-11" db="EMBL/GenBank/DDBJ databases">
        <title>Growth characteristics of pneumococcus vary with the chemical composition of the capsule and with environmental conditions.</title>
        <authorList>
            <person name="Tothpal A."/>
            <person name="Desobry K."/>
            <person name="Joshi S."/>
            <person name="Wyllie A.L."/>
            <person name="Weinberger D.M."/>
        </authorList>
    </citation>
    <scope>NUCLEOTIDE SEQUENCE [LARGE SCALE GENOMIC DNA]</scope>
    <source>
        <strain evidence="4">pnumococcus19F</strain>
    </source>
</reference>
<dbReference type="Pfam" id="PF11490">
    <property type="entry name" value="DNA_pol3_a_NII"/>
    <property type="match status" value="1"/>
</dbReference>
<dbReference type="EMBL" id="WNHQ01000227">
    <property type="protein sequence ID" value="MTV73132.1"/>
    <property type="molecule type" value="Genomic_DNA"/>
</dbReference>
<name>A0A6G2D9Y6_STREE</name>
<comment type="caution">
    <text evidence="3">The sequence shown here is derived from an EMBL/GenBank/DDBJ whole genome shotgun (WGS) entry which is preliminary data.</text>
</comment>
<dbReference type="Pfam" id="PF14480">
    <property type="entry name" value="DNA_pol3_a_NI"/>
    <property type="match status" value="1"/>
</dbReference>
<feature type="domain" description="DNA polymerase III PolC-type N-terminal" evidence="2">
    <location>
        <begin position="4"/>
        <end position="78"/>
    </location>
</feature>
<dbReference type="InterPro" id="IPR024754">
    <property type="entry name" value="DNA_PolC-like_N_II"/>
</dbReference>
<evidence type="ECO:0000259" key="2">
    <source>
        <dbReference type="Pfam" id="PF14480"/>
    </source>
</evidence>
<evidence type="ECO:0000313" key="4">
    <source>
        <dbReference type="Proteomes" id="UP000483094"/>
    </source>
</evidence>
<evidence type="ECO:0000313" key="3">
    <source>
        <dbReference type="EMBL" id="MTV73132.1"/>
    </source>
</evidence>
<organism evidence="3 4">
    <name type="scientific">Streptococcus pneumoniae</name>
    <dbReference type="NCBI Taxonomy" id="1313"/>
    <lineage>
        <taxon>Bacteria</taxon>
        <taxon>Bacillati</taxon>
        <taxon>Bacillota</taxon>
        <taxon>Bacilli</taxon>
        <taxon>Lactobacillales</taxon>
        <taxon>Streptococcaceae</taxon>
        <taxon>Streptococcus</taxon>
    </lineage>
</organism>
<feature type="non-terminal residue" evidence="3">
    <location>
        <position position="248"/>
    </location>
</feature>
<sequence>MSNSFEILMNQLGMPAEMRQAPALAQANIERVVVHKISKVWEFHFVFSNILPIEIFLELKKGLSEEFSKTGNKAVFEIKARSQEFSNQLLQSYYREAFSEGPCASQGFKSLYQNLQVRAEGNQLFIEGSEAIDKEHFKKNHLPNLAKQLEKFGFPTFNCQVEKNDVLTQEQEEAFHAENEQIVQAANEEALRAMEQLEQMAPPPAEEKPAFDFQAKKAAAKPKLDKAEITPMIEVTTEENRLVFEGVV</sequence>